<dbReference type="HAMAP" id="MF_00518">
    <property type="entry name" value="Deacylase_Dtd"/>
    <property type="match status" value="1"/>
</dbReference>
<protein>
    <recommendedName>
        <fullName evidence="2">D-aminoacyl-tRNA deacylase</fullName>
        <shortName evidence="2">DTD</shortName>
        <ecNumber evidence="2">3.1.1.96</ecNumber>
    </recommendedName>
    <alternativeName>
        <fullName evidence="2">Gly-tRNA(Ala) deacylase</fullName>
        <ecNumber evidence="2">3.1.1.-</ecNumber>
    </alternativeName>
</protein>
<dbReference type="Gene3D" id="3.50.80.10">
    <property type="entry name" value="D-tyrosyl-tRNA(Tyr) deacylase"/>
    <property type="match status" value="1"/>
</dbReference>
<comment type="subcellular location">
    <subcellularLocation>
        <location evidence="2">Cytoplasm</location>
    </subcellularLocation>
</comment>
<dbReference type="GO" id="GO:0043908">
    <property type="term" value="F:Ser(Gly)-tRNA(Ala) hydrolase activity"/>
    <property type="evidence" value="ECO:0007669"/>
    <property type="project" value="UniProtKB-UniRule"/>
</dbReference>
<dbReference type="GO" id="GO:0051500">
    <property type="term" value="F:D-tyrosyl-tRNA(Tyr) deacylase activity"/>
    <property type="evidence" value="ECO:0007669"/>
    <property type="project" value="TreeGrafter"/>
</dbReference>
<dbReference type="InterPro" id="IPR003732">
    <property type="entry name" value="Daa-tRNA_deacyls_DTD"/>
</dbReference>
<dbReference type="NCBIfam" id="TIGR00256">
    <property type="entry name" value="D-aminoacyl-tRNA deacylase"/>
    <property type="match status" value="1"/>
</dbReference>
<dbReference type="InterPro" id="IPR023509">
    <property type="entry name" value="DTD-like_sf"/>
</dbReference>
<sequence>MLILIQRVKQAEVQVAEKTVGAISKGLLAFICAEPNDTSDTVDTALKKVMNLRIFADAEGKMNLNVQQVNGGILLVSQFTLVADTQRGNRPSFTKSAPPAQAERLYDEFVSKAKTSYHHVATGQFGADMEVHLINDGPVTIPMQIN</sequence>
<keyword evidence="2" id="KW-0820">tRNA-binding</keyword>
<comment type="catalytic activity">
    <reaction evidence="2">
        <text>glycyl-tRNA(Ala) + H2O = tRNA(Ala) + glycine + H(+)</text>
        <dbReference type="Rhea" id="RHEA:53744"/>
        <dbReference type="Rhea" id="RHEA-COMP:9657"/>
        <dbReference type="Rhea" id="RHEA-COMP:13640"/>
        <dbReference type="ChEBI" id="CHEBI:15377"/>
        <dbReference type="ChEBI" id="CHEBI:15378"/>
        <dbReference type="ChEBI" id="CHEBI:57305"/>
        <dbReference type="ChEBI" id="CHEBI:78442"/>
        <dbReference type="ChEBI" id="CHEBI:78522"/>
    </reaction>
</comment>
<dbReference type="EMBL" id="CP019697">
    <property type="protein sequence ID" value="AQS50425.1"/>
    <property type="molecule type" value="Genomic_DNA"/>
</dbReference>
<evidence type="ECO:0000313" key="3">
    <source>
        <dbReference type="EMBL" id="AQS50425.1"/>
    </source>
</evidence>
<comment type="subunit">
    <text evidence="2">Homodimer.</text>
</comment>
<gene>
    <name evidence="2" type="primary">dtd</name>
    <name evidence="3" type="ORF">PAEH1_00645</name>
</gene>
<evidence type="ECO:0000256" key="2">
    <source>
        <dbReference type="HAMAP-Rule" id="MF_00518"/>
    </source>
</evidence>
<accession>A0A1U9JXA9</accession>
<dbReference type="PANTHER" id="PTHR10472:SF5">
    <property type="entry name" value="D-AMINOACYL-TRNA DEACYLASE 1"/>
    <property type="match status" value="1"/>
</dbReference>
<dbReference type="CDD" id="cd00563">
    <property type="entry name" value="Dtyr_deacylase"/>
    <property type="match status" value="1"/>
</dbReference>
<dbReference type="GO" id="GO:0019478">
    <property type="term" value="P:D-amino acid catabolic process"/>
    <property type="evidence" value="ECO:0007669"/>
    <property type="project" value="UniProtKB-UniRule"/>
</dbReference>
<dbReference type="KEGG" id="phn:PAEH1_00645"/>
<organism evidence="3 4">
    <name type="scientific">Paenalcaligenes hominis</name>
    <dbReference type="NCBI Taxonomy" id="643674"/>
    <lineage>
        <taxon>Bacteria</taxon>
        <taxon>Pseudomonadati</taxon>
        <taxon>Pseudomonadota</taxon>
        <taxon>Betaproteobacteria</taxon>
        <taxon>Burkholderiales</taxon>
        <taxon>Alcaligenaceae</taxon>
        <taxon>Paenalcaligenes</taxon>
    </lineage>
</organism>
<dbReference type="PANTHER" id="PTHR10472">
    <property type="entry name" value="D-TYROSYL-TRNA TYR DEACYLASE"/>
    <property type="match status" value="1"/>
</dbReference>
<reference evidence="3 4" key="1">
    <citation type="submission" date="2017-01" db="EMBL/GenBank/DDBJ databases">
        <title>Complete Genome Sequence of Paenalcaligenes hominis, Isolated from a paraplegic Patient with neurogenic bladder.</title>
        <authorList>
            <person name="Mukhopadhyay R."/>
            <person name="Joaquin J."/>
            <person name="Hogue R."/>
            <person name="Kilaru A."/>
            <person name="Jospin G."/>
            <person name="Mars K."/>
            <person name="Eisen J.A."/>
            <person name="Chaturvedi V."/>
        </authorList>
    </citation>
    <scope>NUCLEOTIDE SEQUENCE [LARGE SCALE GENOMIC DNA]</scope>
    <source>
        <strain evidence="3 4">15S00501</strain>
    </source>
</reference>
<comment type="catalytic activity">
    <reaction evidence="2">
        <text>a D-aminoacyl-tRNA + H2O = a tRNA + a D-alpha-amino acid + H(+)</text>
        <dbReference type="Rhea" id="RHEA:13953"/>
        <dbReference type="Rhea" id="RHEA-COMP:10123"/>
        <dbReference type="Rhea" id="RHEA-COMP:10124"/>
        <dbReference type="ChEBI" id="CHEBI:15377"/>
        <dbReference type="ChEBI" id="CHEBI:15378"/>
        <dbReference type="ChEBI" id="CHEBI:59871"/>
        <dbReference type="ChEBI" id="CHEBI:78442"/>
        <dbReference type="ChEBI" id="CHEBI:79333"/>
        <dbReference type="EC" id="3.1.1.96"/>
    </reaction>
</comment>
<comment type="domain">
    <text evidence="2">A Gly-cisPro motif from one monomer fits into the active site of the other monomer to allow specific chiral rejection of L-amino acids.</text>
</comment>
<proteinExistence type="inferred from homology"/>
<comment type="function">
    <text evidence="2">An aminoacyl-tRNA editing enzyme that deacylates mischarged D-aminoacyl-tRNAs. Also deacylates mischarged glycyl-tRNA(Ala), protecting cells against glycine mischarging by AlaRS. Acts via tRNA-based rather than protein-based catalysis; rejects L-amino acids rather than detecting D-amino acids in the active site. By recycling D-aminoacyl-tRNA to D-amino acids and free tRNA molecules, this enzyme counteracts the toxicity associated with the formation of D-aminoacyl-tRNA entities in vivo and helps enforce protein L-homochirality.</text>
</comment>
<dbReference type="FunFam" id="3.50.80.10:FF:000001">
    <property type="entry name" value="D-aminoacyl-tRNA deacylase"/>
    <property type="match status" value="1"/>
</dbReference>
<name>A0A1U9JXA9_9BURK</name>
<dbReference type="SUPFAM" id="SSF69500">
    <property type="entry name" value="DTD-like"/>
    <property type="match status" value="1"/>
</dbReference>
<keyword evidence="2" id="KW-0694">RNA-binding</keyword>
<dbReference type="OrthoDB" id="9801395at2"/>
<dbReference type="AlphaFoldDB" id="A0A1U9JXA9"/>
<feature type="short sequence motif" description="Gly-cisPro motif, important for rejection of L-amino acids" evidence="2">
    <location>
        <begin position="137"/>
        <end position="138"/>
    </location>
</feature>
<dbReference type="GO" id="GO:0106026">
    <property type="term" value="F:Gly-tRNA(Ala) deacylase activity"/>
    <property type="evidence" value="ECO:0007669"/>
    <property type="project" value="UniProtKB-UniRule"/>
</dbReference>
<dbReference type="EC" id="3.1.1.-" evidence="2"/>
<evidence type="ECO:0000313" key="4">
    <source>
        <dbReference type="Proteomes" id="UP000189369"/>
    </source>
</evidence>
<comment type="similarity">
    <text evidence="1 2">Belongs to the DTD family.</text>
</comment>
<dbReference type="GO" id="GO:0000049">
    <property type="term" value="F:tRNA binding"/>
    <property type="evidence" value="ECO:0007669"/>
    <property type="project" value="UniProtKB-UniRule"/>
</dbReference>
<dbReference type="GO" id="GO:0005737">
    <property type="term" value="C:cytoplasm"/>
    <property type="evidence" value="ECO:0007669"/>
    <property type="project" value="UniProtKB-SubCell"/>
</dbReference>
<evidence type="ECO:0000256" key="1">
    <source>
        <dbReference type="ARBA" id="ARBA00009673"/>
    </source>
</evidence>
<dbReference type="Pfam" id="PF02580">
    <property type="entry name" value="Tyr_Deacylase"/>
    <property type="match status" value="1"/>
</dbReference>
<keyword evidence="2" id="KW-0378">Hydrolase</keyword>
<dbReference type="EC" id="3.1.1.96" evidence="2"/>
<keyword evidence="2" id="KW-0963">Cytoplasm</keyword>
<dbReference type="STRING" id="643674.PAEH1_00645"/>
<dbReference type="Proteomes" id="UP000189369">
    <property type="component" value="Chromosome"/>
</dbReference>